<dbReference type="SUPFAM" id="SSF56801">
    <property type="entry name" value="Acetyl-CoA synthetase-like"/>
    <property type="match status" value="1"/>
</dbReference>
<dbReference type="InterPro" id="IPR002539">
    <property type="entry name" value="MaoC-like_dom"/>
</dbReference>
<dbReference type="NCBIfam" id="TIGR01217">
    <property type="entry name" value="ac_ac_CoA_syn"/>
    <property type="match status" value="1"/>
</dbReference>
<evidence type="ECO:0000256" key="1">
    <source>
        <dbReference type="ARBA" id="ARBA00005254"/>
    </source>
</evidence>
<accession>A0ABQ2LVM1</accession>
<protein>
    <submittedName>
        <fullName evidence="11">Acetoacetate-CoA ligase</fullName>
    </submittedName>
</protein>
<keyword evidence="3 11" id="KW-0436">Ligase</keyword>
<dbReference type="Pfam" id="PF01575">
    <property type="entry name" value="MaoC_dehydratas"/>
    <property type="match status" value="1"/>
</dbReference>
<feature type="compositionally biased region" description="Basic and acidic residues" evidence="6">
    <location>
        <begin position="1"/>
        <end position="10"/>
    </location>
</feature>
<feature type="domain" description="Acetyl-coenzyme A synthetase N-terminal" evidence="10">
    <location>
        <begin position="200"/>
        <end position="260"/>
    </location>
</feature>
<dbReference type="InterPro" id="IPR025110">
    <property type="entry name" value="AMP-bd_C"/>
</dbReference>
<evidence type="ECO:0000259" key="9">
    <source>
        <dbReference type="Pfam" id="PF13193"/>
    </source>
</evidence>
<dbReference type="InterPro" id="IPR000873">
    <property type="entry name" value="AMP-dep_synth/lig_dom"/>
</dbReference>
<evidence type="ECO:0000259" key="8">
    <source>
        <dbReference type="Pfam" id="PF01575"/>
    </source>
</evidence>
<dbReference type="Proteomes" id="UP000642509">
    <property type="component" value="Unassembled WGS sequence"/>
</dbReference>
<evidence type="ECO:0000256" key="3">
    <source>
        <dbReference type="ARBA" id="ARBA00022598"/>
    </source>
</evidence>
<feature type="domain" description="MaoC-like" evidence="8">
    <location>
        <begin position="32"/>
        <end position="116"/>
    </location>
</feature>
<dbReference type="PANTHER" id="PTHR42921">
    <property type="entry name" value="ACETOACETYL-COA SYNTHETASE"/>
    <property type="match status" value="1"/>
</dbReference>
<evidence type="ECO:0000313" key="11">
    <source>
        <dbReference type="EMBL" id="GGO43734.1"/>
    </source>
</evidence>
<reference evidence="12" key="1">
    <citation type="journal article" date="2019" name="Int. J. Syst. Evol. Microbiol.">
        <title>The Global Catalogue of Microorganisms (GCM) 10K type strain sequencing project: providing services to taxonomists for standard genome sequencing and annotation.</title>
        <authorList>
            <consortium name="The Broad Institute Genomics Platform"/>
            <consortium name="The Broad Institute Genome Sequencing Center for Infectious Disease"/>
            <person name="Wu L."/>
            <person name="Ma J."/>
        </authorList>
    </citation>
    <scope>NUCLEOTIDE SEQUENCE [LARGE SCALE GENOMIC DNA]</scope>
    <source>
        <strain evidence="12">CGMCC 1.7064</strain>
    </source>
</reference>
<organism evidence="11 12">
    <name type="scientific">Citricoccus zhacaiensis</name>
    <dbReference type="NCBI Taxonomy" id="489142"/>
    <lineage>
        <taxon>Bacteria</taxon>
        <taxon>Bacillati</taxon>
        <taxon>Actinomycetota</taxon>
        <taxon>Actinomycetes</taxon>
        <taxon>Micrococcales</taxon>
        <taxon>Micrococcaceae</taxon>
        <taxon>Citricoccus</taxon>
    </lineage>
</organism>
<evidence type="ECO:0000259" key="10">
    <source>
        <dbReference type="Pfam" id="PF16177"/>
    </source>
</evidence>
<dbReference type="Gene3D" id="3.10.129.10">
    <property type="entry name" value="Hotdog Thioesterase"/>
    <property type="match status" value="1"/>
</dbReference>
<name>A0ABQ2LVM1_9MICC</name>
<keyword evidence="12" id="KW-1185">Reference proteome</keyword>
<dbReference type="EMBL" id="BMLQ01000003">
    <property type="protein sequence ID" value="GGO43734.1"/>
    <property type="molecule type" value="Genomic_DNA"/>
</dbReference>
<evidence type="ECO:0000256" key="5">
    <source>
        <dbReference type="ARBA" id="ARBA00022840"/>
    </source>
</evidence>
<dbReference type="CDD" id="cd03441">
    <property type="entry name" value="R_hydratase_like"/>
    <property type="match status" value="1"/>
</dbReference>
<feature type="domain" description="AMP-binding enzyme C-terminal" evidence="9">
    <location>
        <begin position="707"/>
        <end position="782"/>
    </location>
</feature>
<evidence type="ECO:0000256" key="2">
    <source>
        <dbReference type="ARBA" id="ARBA00006432"/>
    </source>
</evidence>
<dbReference type="InterPro" id="IPR029069">
    <property type="entry name" value="HotDog_dom_sf"/>
</dbReference>
<dbReference type="GO" id="GO:0016874">
    <property type="term" value="F:ligase activity"/>
    <property type="evidence" value="ECO:0007669"/>
    <property type="project" value="UniProtKB-KW"/>
</dbReference>
<dbReference type="Pfam" id="PF00501">
    <property type="entry name" value="AMP-binding"/>
    <property type="match status" value="1"/>
</dbReference>
<keyword evidence="4" id="KW-0547">Nucleotide-binding</keyword>
<comment type="caution">
    <text evidence="11">The sequence shown here is derived from an EMBL/GenBank/DDBJ whole genome shotgun (WGS) entry which is preliminary data.</text>
</comment>
<feature type="region of interest" description="Disordered" evidence="6">
    <location>
        <begin position="1"/>
        <end position="20"/>
    </location>
</feature>
<dbReference type="InterPro" id="IPR042099">
    <property type="entry name" value="ANL_N_sf"/>
</dbReference>
<dbReference type="Gene3D" id="3.40.50.12780">
    <property type="entry name" value="N-terminal domain of ligase-like"/>
    <property type="match status" value="1"/>
</dbReference>
<proteinExistence type="inferred from homology"/>
<feature type="domain" description="AMP-dependent synthetase/ligase" evidence="7">
    <location>
        <begin position="263"/>
        <end position="640"/>
    </location>
</feature>
<dbReference type="PANTHER" id="PTHR42921:SF1">
    <property type="entry name" value="ACETOACETYL-COA SYNTHETASE"/>
    <property type="match status" value="1"/>
</dbReference>
<dbReference type="InterPro" id="IPR020845">
    <property type="entry name" value="AMP-binding_CS"/>
</dbReference>
<dbReference type="Pfam" id="PF16177">
    <property type="entry name" value="ACAS_N"/>
    <property type="match status" value="1"/>
</dbReference>
<dbReference type="InterPro" id="IPR032387">
    <property type="entry name" value="ACAS_N"/>
</dbReference>
<dbReference type="RefSeq" id="WP_188805315.1">
    <property type="nucleotide sequence ID" value="NZ_BAAAOU010000004.1"/>
</dbReference>
<evidence type="ECO:0000313" key="12">
    <source>
        <dbReference type="Proteomes" id="UP000642509"/>
    </source>
</evidence>
<sequence length="825" mass="88579">MSNRVEDQHTPESTADTCASAPVAVPPGHFGPVTQTHVVRFAGAGGDFNPLHHDPAFARQAGFDAPIAMGQFTAALMSGWLTDWCGVENLHSFSVQFKAPVSLGDTINFTAVHTGSPAAPAGSAGNRAELDLTASVGGNAVVVGKAVVTAPAPADTGAGHDGGADRTLMWSPPAQRTEGSRMRRFQRWVAEHRGVQTTDYRSLHEWSVTDLEGFWGAVWEYFEVLASVQPQLGRPGAVLADESMPGADWFPGTRLNYAQNLLRHAADRPDEVAIIGEHETLAATTLTWGELEDQVAALAAQLRRLDVQPGDRVAAVLPHIPQTVVALLATASVGAIWSVVNTDFGVQGVADRFAQIEPKVLFTVDGYEFGGKVRDMTASIGDLRQVLPTVDHVIVADQFPAGSCGPLPDDVLRFSEIVTGTAEPDYEQVDFSHPLWVLYSSGTTGKPKGIVHSHGGVLVEVLKANGLHYDLGPDHRAYFAVSTTWVVWNMIVDTMIVGTSIITYDGSPTHDGPARHFELIARHQATFFGTGAAVLTMIEKSGVAPNTRYDLSALTALMVTGSPLPDSTWDWIYRAVGQDLRVGSDSGGTDVATAFIGSNPLDPAYRGELMGACLGVAAESWDPEGNRVFNQVGEFVVTAPMPSMPIKFWNDPDGTRYHSSYFEDFPGVWRHGDWVTELDGGQFIIHGRSDSTINRGGIRMGSADITQAVDRVDGVATSMVIGAELTGGDYYMPLFVVPTAGQALDQAMKDAITTAIRTEVSPRYVPDEIIEAPAVPKTRTGKLMEVPIKKLFQGAGPETLNRGTAEDPTVLDWYAEQAEAFRQGR</sequence>
<keyword evidence="5" id="KW-0067">ATP-binding</keyword>
<evidence type="ECO:0000256" key="4">
    <source>
        <dbReference type="ARBA" id="ARBA00022741"/>
    </source>
</evidence>
<comment type="similarity">
    <text evidence="1">Belongs to the enoyl-CoA hydratase/isomerase family.</text>
</comment>
<dbReference type="SUPFAM" id="SSF54637">
    <property type="entry name" value="Thioesterase/thiol ester dehydrase-isomerase"/>
    <property type="match status" value="1"/>
</dbReference>
<dbReference type="NCBIfam" id="NF002937">
    <property type="entry name" value="PRK03584.1"/>
    <property type="match status" value="1"/>
</dbReference>
<dbReference type="PROSITE" id="PS00455">
    <property type="entry name" value="AMP_BINDING"/>
    <property type="match status" value="1"/>
</dbReference>
<dbReference type="InterPro" id="IPR045851">
    <property type="entry name" value="AMP-bd_C_sf"/>
</dbReference>
<gene>
    <name evidence="11" type="ORF">GCM10010977_12560</name>
</gene>
<feature type="region of interest" description="Disordered" evidence="6">
    <location>
        <begin position="153"/>
        <end position="176"/>
    </location>
</feature>
<evidence type="ECO:0000256" key="6">
    <source>
        <dbReference type="SAM" id="MobiDB-lite"/>
    </source>
</evidence>
<dbReference type="Gene3D" id="3.30.300.30">
    <property type="match status" value="1"/>
</dbReference>
<dbReference type="Pfam" id="PF13193">
    <property type="entry name" value="AMP-binding_C"/>
    <property type="match status" value="1"/>
</dbReference>
<comment type="similarity">
    <text evidence="2">Belongs to the ATP-dependent AMP-binding enzyme family.</text>
</comment>
<dbReference type="InterPro" id="IPR005914">
    <property type="entry name" value="Acac_CoA_synth"/>
</dbReference>
<evidence type="ECO:0000259" key="7">
    <source>
        <dbReference type="Pfam" id="PF00501"/>
    </source>
</evidence>